<dbReference type="KEGG" id="spu:105440580"/>
<reference evidence="12" key="1">
    <citation type="submission" date="2015-02" db="EMBL/GenBank/DDBJ databases">
        <title>Genome sequencing for Strongylocentrotus purpuratus.</title>
        <authorList>
            <person name="Murali S."/>
            <person name="Liu Y."/>
            <person name="Vee V."/>
            <person name="English A."/>
            <person name="Wang M."/>
            <person name="Skinner E."/>
            <person name="Han Y."/>
            <person name="Muzny D.M."/>
            <person name="Worley K.C."/>
            <person name="Gibbs R.A."/>
        </authorList>
    </citation>
    <scope>NUCLEOTIDE SEQUENCE</scope>
</reference>
<keyword evidence="7" id="KW-0804">Transcription</keyword>
<dbReference type="GO" id="GO:0005634">
    <property type="term" value="C:nucleus"/>
    <property type="evidence" value="ECO:0000318"/>
    <property type="project" value="GO_Central"/>
</dbReference>
<proteinExistence type="predicted"/>
<dbReference type="SMART" id="SM00614">
    <property type="entry name" value="ZnF_BED"/>
    <property type="match status" value="1"/>
</dbReference>
<dbReference type="Pfam" id="PF05699">
    <property type="entry name" value="Dimer_Tnp_hAT"/>
    <property type="match status" value="1"/>
</dbReference>
<evidence type="ECO:0000256" key="5">
    <source>
        <dbReference type="ARBA" id="ARBA00023015"/>
    </source>
</evidence>
<dbReference type="EnsemblMetazoa" id="XM_011670898">
    <property type="protein sequence ID" value="XP_011669200"/>
    <property type="gene ID" value="LOC105440580"/>
</dbReference>
<comment type="subcellular location">
    <subcellularLocation>
        <location evidence="1">Nucleus</location>
    </subcellularLocation>
</comment>
<dbReference type="InterPro" id="IPR008906">
    <property type="entry name" value="HATC_C_dom"/>
</dbReference>
<evidence type="ECO:0000256" key="9">
    <source>
        <dbReference type="PROSITE-ProRule" id="PRU00027"/>
    </source>
</evidence>
<keyword evidence="6" id="KW-0238">DNA-binding</keyword>
<accession>A0A7M7LVY2</accession>
<evidence type="ECO:0000256" key="1">
    <source>
        <dbReference type="ARBA" id="ARBA00004123"/>
    </source>
</evidence>
<dbReference type="GO" id="GO:0006357">
    <property type="term" value="P:regulation of transcription by RNA polymerase II"/>
    <property type="evidence" value="ECO:0000318"/>
    <property type="project" value="GO_Central"/>
</dbReference>
<dbReference type="GO" id="GO:0046983">
    <property type="term" value="F:protein dimerization activity"/>
    <property type="evidence" value="ECO:0007669"/>
    <property type="project" value="InterPro"/>
</dbReference>
<evidence type="ECO:0000259" key="10">
    <source>
        <dbReference type="PROSITE" id="PS50808"/>
    </source>
</evidence>
<protein>
    <recommendedName>
        <fullName evidence="10">BED-type domain-containing protein</fullName>
    </recommendedName>
</protein>
<dbReference type="OrthoDB" id="1607513at2759"/>
<keyword evidence="5" id="KW-0805">Transcription regulation</keyword>
<dbReference type="InterPro" id="IPR003656">
    <property type="entry name" value="Znf_BED"/>
</dbReference>
<dbReference type="SUPFAM" id="SSF53098">
    <property type="entry name" value="Ribonuclease H-like"/>
    <property type="match status" value="1"/>
</dbReference>
<name>A0A7M7LVY2_STRPU</name>
<sequence>MPSKVWRVFTKVSSTTVKCTICDRVLGYKGGSTGAMLNHMKTHPNSIEDDRQPRLSSFNRQCNPDRAQRISNLIADMIAKDGLPINFVEGEGFRALMHDVEPDFTIPSRQTVMRILELKFLEQKTKIKHWMSGCEHIAITTDCWTSLGQEGFMTVTAHGIDKEWIKRSFVLNTSPVASLDDNDEDNDPPLPQRHTSQALKSQLREVAQTWEINNKVCGVVHDNAANVRVIGEAVGAPDVPCTAHTLQLCVNAGLNSNGQLQRVIGAVSRLVGHFKHSVVASQALTAKQDQHNLPKHRLIQSVKTRWNSVYDMFARVTEQRWAITSVLSDERLTLHRDATTLQLKDEHWSIVDNMGKTLEPFLVATKVLSSEEHPTASTVLPMITGLLDNFLIVEETDSGIVRQFKETTSEQLKRRFHIKSARERDEDVEIEDVSALHLASALDPRYSNLTYLPRAMRNVVKNKLNELIPERDDEEQNADVEQPSTSLDFLITGRRFTAPQQQRDSVEEIHTFFDLPVVPSTADAVAWWKANEASFPLLGNVAKRFLTIPATSVPSERVFSTAGNIVTKKRSCLLAENVNMLIFLKHNAKSIPLI</sequence>
<dbReference type="RefSeq" id="XP_011669200.1">
    <property type="nucleotide sequence ID" value="XM_011670898.2"/>
</dbReference>
<dbReference type="SUPFAM" id="SSF140996">
    <property type="entry name" value="Hermes dimerisation domain"/>
    <property type="match status" value="1"/>
</dbReference>
<dbReference type="PROSITE" id="PS50808">
    <property type="entry name" value="ZF_BED"/>
    <property type="match status" value="1"/>
</dbReference>
<dbReference type="PANTHER" id="PTHR46481">
    <property type="entry name" value="ZINC FINGER BED DOMAIN-CONTAINING PROTEIN 4"/>
    <property type="match status" value="1"/>
</dbReference>
<organism evidence="11 12">
    <name type="scientific">Strongylocentrotus purpuratus</name>
    <name type="common">Purple sea urchin</name>
    <dbReference type="NCBI Taxonomy" id="7668"/>
    <lineage>
        <taxon>Eukaryota</taxon>
        <taxon>Metazoa</taxon>
        <taxon>Echinodermata</taxon>
        <taxon>Eleutherozoa</taxon>
        <taxon>Echinozoa</taxon>
        <taxon>Echinoidea</taxon>
        <taxon>Euechinoidea</taxon>
        <taxon>Echinacea</taxon>
        <taxon>Camarodonta</taxon>
        <taxon>Echinidea</taxon>
        <taxon>Strongylocentrotidae</taxon>
        <taxon>Strongylocentrotus</taxon>
    </lineage>
</organism>
<dbReference type="GeneID" id="105440580"/>
<evidence type="ECO:0000256" key="4">
    <source>
        <dbReference type="ARBA" id="ARBA00022833"/>
    </source>
</evidence>
<dbReference type="FunCoup" id="A0A7M7LVY2">
    <property type="interactions" value="1"/>
</dbReference>
<evidence type="ECO:0000256" key="6">
    <source>
        <dbReference type="ARBA" id="ARBA00023125"/>
    </source>
</evidence>
<dbReference type="InterPro" id="IPR012337">
    <property type="entry name" value="RNaseH-like_sf"/>
</dbReference>
<dbReference type="InterPro" id="IPR036236">
    <property type="entry name" value="Znf_C2H2_sf"/>
</dbReference>
<dbReference type="SUPFAM" id="SSF57667">
    <property type="entry name" value="beta-beta-alpha zinc fingers"/>
    <property type="match status" value="1"/>
</dbReference>
<evidence type="ECO:0000313" key="11">
    <source>
        <dbReference type="EnsemblMetazoa" id="XP_011669200"/>
    </source>
</evidence>
<keyword evidence="12" id="KW-1185">Reference proteome</keyword>
<dbReference type="Pfam" id="PF02892">
    <property type="entry name" value="zf-BED"/>
    <property type="match status" value="1"/>
</dbReference>
<dbReference type="InterPro" id="IPR052035">
    <property type="entry name" value="ZnF_BED_domain_contain"/>
</dbReference>
<dbReference type="OMA" id="DEYWQLM"/>
<dbReference type="GO" id="GO:0008270">
    <property type="term" value="F:zinc ion binding"/>
    <property type="evidence" value="ECO:0007669"/>
    <property type="project" value="UniProtKB-KW"/>
</dbReference>
<dbReference type="InParanoid" id="A0A7M7LVY2"/>
<evidence type="ECO:0000256" key="2">
    <source>
        <dbReference type="ARBA" id="ARBA00022723"/>
    </source>
</evidence>
<evidence type="ECO:0000256" key="3">
    <source>
        <dbReference type="ARBA" id="ARBA00022771"/>
    </source>
</evidence>
<keyword evidence="3 9" id="KW-0863">Zinc-finger</keyword>
<evidence type="ECO:0000256" key="7">
    <source>
        <dbReference type="ARBA" id="ARBA00023163"/>
    </source>
</evidence>
<reference evidence="11" key="2">
    <citation type="submission" date="2021-01" db="UniProtKB">
        <authorList>
            <consortium name="EnsemblMetazoa"/>
        </authorList>
    </citation>
    <scope>IDENTIFICATION</scope>
</reference>
<dbReference type="Proteomes" id="UP000007110">
    <property type="component" value="Unassembled WGS sequence"/>
</dbReference>
<keyword evidence="4" id="KW-0862">Zinc</keyword>
<evidence type="ECO:0000256" key="8">
    <source>
        <dbReference type="ARBA" id="ARBA00023242"/>
    </source>
</evidence>
<dbReference type="PANTHER" id="PTHR46481:SF10">
    <property type="entry name" value="ZINC FINGER BED DOMAIN-CONTAINING PROTEIN 39"/>
    <property type="match status" value="1"/>
</dbReference>
<evidence type="ECO:0000313" key="12">
    <source>
        <dbReference type="Proteomes" id="UP000007110"/>
    </source>
</evidence>
<feature type="domain" description="BED-type" evidence="10">
    <location>
        <begin position="1"/>
        <end position="50"/>
    </location>
</feature>
<keyword evidence="2" id="KW-0479">Metal-binding</keyword>
<dbReference type="GO" id="GO:0003677">
    <property type="term" value="F:DNA binding"/>
    <property type="evidence" value="ECO:0007669"/>
    <property type="project" value="UniProtKB-KW"/>
</dbReference>
<dbReference type="GO" id="GO:0009791">
    <property type="term" value="P:post-embryonic development"/>
    <property type="evidence" value="ECO:0007669"/>
    <property type="project" value="UniProtKB-ARBA"/>
</dbReference>
<keyword evidence="8" id="KW-0539">Nucleus</keyword>
<dbReference type="AlphaFoldDB" id="A0A7M7LVY2"/>